<protein>
    <submittedName>
        <fullName evidence="3">DUF2892 domain-containing protein</fullName>
    </submittedName>
</protein>
<evidence type="ECO:0000259" key="2">
    <source>
        <dbReference type="Pfam" id="PF11127"/>
    </source>
</evidence>
<gene>
    <name evidence="3" type="ORF">DI526_14015</name>
</gene>
<keyword evidence="1" id="KW-0812">Transmembrane</keyword>
<keyword evidence="1" id="KW-0472">Membrane</keyword>
<accession>A0A2W5WHK2</accession>
<reference evidence="3 4" key="1">
    <citation type="submission" date="2017-08" db="EMBL/GenBank/DDBJ databases">
        <title>Infants hospitalized years apart are colonized by the same room-sourced microbial strains.</title>
        <authorList>
            <person name="Brooks B."/>
            <person name="Olm M.R."/>
            <person name="Firek B.A."/>
            <person name="Baker R."/>
            <person name="Thomas B.C."/>
            <person name="Morowitz M.J."/>
            <person name="Banfield J.F."/>
        </authorList>
    </citation>
    <scope>NUCLEOTIDE SEQUENCE [LARGE SCALE GENOMIC DNA]</scope>
    <source>
        <strain evidence="3">S2_003_000_R2_4</strain>
    </source>
</reference>
<proteinExistence type="predicted"/>
<feature type="domain" description="Inner membrane protein YgaP-like transmembrane" evidence="2">
    <location>
        <begin position="2"/>
        <end position="56"/>
    </location>
</feature>
<feature type="transmembrane region" description="Helical" evidence="1">
    <location>
        <begin position="32"/>
        <end position="55"/>
    </location>
</feature>
<dbReference type="Gene3D" id="6.10.140.1340">
    <property type="match status" value="1"/>
</dbReference>
<dbReference type="Pfam" id="PF11127">
    <property type="entry name" value="YgaP-like_TM"/>
    <property type="match status" value="1"/>
</dbReference>
<name>A0A2W5WHK2_9CAUL</name>
<dbReference type="EMBL" id="QFQZ01000045">
    <property type="protein sequence ID" value="PZR33208.1"/>
    <property type="molecule type" value="Genomic_DNA"/>
</dbReference>
<evidence type="ECO:0000256" key="1">
    <source>
        <dbReference type="SAM" id="Phobius"/>
    </source>
</evidence>
<sequence length="67" mass="7082">MTLDRAVLAFAGFVVLLGLALAHFVHPYWAGLSAFAGLNMIQAAFTGICPAAMIFKKLGVKPGTAFR</sequence>
<organism evidence="3 4">
    <name type="scientific">Caulobacter segnis</name>
    <dbReference type="NCBI Taxonomy" id="88688"/>
    <lineage>
        <taxon>Bacteria</taxon>
        <taxon>Pseudomonadati</taxon>
        <taxon>Pseudomonadota</taxon>
        <taxon>Alphaproteobacteria</taxon>
        <taxon>Caulobacterales</taxon>
        <taxon>Caulobacteraceae</taxon>
        <taxon>Caulobacter</taxon>
    </lineage>
</organism>
<dbReference type="InterPro" id="IPR021309">
    <property type="entry name" value="YgaP-like_TM"/>
</dbReference>
<keyword evidence="1" id="KW-1133">Transmembrane helix</keyword>
<evidence type="ECO:0000313" key="3">
    <source>
        <dbReference type="EMBL" id="PZR33208.1"/>
    </source>
</evidence>
<evidence type="ECO:0000313" key="4">
    <source>
        <dbReference type="Proteomes" id="UP000249393"/>
    </source>
</evidence>
<comment type="caution">
    <text evidence="3">The sequence shown here is derived from an EMBL/GenBank/DDBJ whole genome shotgun (WGS) entry which is preliminary data.</text>
</comment>
<dbReference type="AlphaFoldDB" id="A0A2W5WHK2"/>
<dbReference type="RefSeq" id="WP_304279109.1">
    <property type="nucleotide sequence ID" value="NZ_QFQZ01000045.1"/>
</dbReference>
<dbReference type="Proteomes" id="UP000249393">
    <property type="component" value="Unassembled WGS sequence"/>
</dbReference>